<evidence type="ECO:0000313" key="6">
    <source>
        <dbReference type="Proteomes" id="UP000053923"/>
    </source>
</evidence>
<protein>
    <recommendedName>
        <fullName evidence="4">FAD/NAD(P)-binding domain-containing protein</fullName>
    </recommendedName>
</protein>
<dbReference type="GO" id="GO:0004791">
    <property type="term" value="F:thioredoxin-disulfide reductase (NADPH) activity"/>
    <property type="evidence" value="ECO:0007669"/>
    <property type="project" value="UniProtKB-EC"/>
</dbReference>
<evidence type="ECO:0000313" key="5">
    <source>
        <dbReference type="EMBL" id="KUL42768.1"/>
    </source>
</evidence>
<dbReference type="SUPFAM" id="SSF51905">
    <property type="entry name" value="FAD/NAD(P)-binding domain"/>
    <property type="match status" value="1"/>
</dbReference>
<evidence type="ECO:0000259" key="4">
    <source>
        <dbReference type="Pfam" id="PF07992"/>
    </source>
</evidence>
<organism evidence="5 6">
    <name type="scientific">Streptomyces regalis</name>
    <dbReference type="NCBI Taxonomy" id="68262"/>
    <lineage>
        <taxon>Bacteria</taxon>
        <taxon>Bacillati</taxon>
        <taxon>Actinomycetota</taxon>
        <taxon>Actinomycetes</taxon>
        <taxon>Kitasatosporales</taxon>
        <taxon>Streptomycetaceae</taxon>
        <taxon>Streptomyces</taxon>
    </lineage>
</organism>
<sequence length="577" mass="62611">MSGEQPVVMLVHSDPWKRLELSRELETWYGGGLEIVAASDGEDARAALKRVKDSRQRLAIVVSADKLTDGDGSTFLGEVHDSFPDAELALLSAKGKAAKDGISFVPEALVPFLKSIEELFFDWHPALPEVEVTGDATTERAYQLRRFLLLNGVLYRWDDQKVADITVKVSGKTLVNPTLSRLSRELKLIPEARHRLDHPYDLVVVGGGPAGMSAAVNAAAIGLTVLVIENEAPGGEAVTSINVIENYLGFPEGILGSRLAQSALHQTNRLMVDWQPTLTAGQLLIDEEMEGPGHDGQRVKLNRYKIKVLEDKEYKGAVSAGMVLLAGGQRPNVQGGENEGSFRNRGVYYTVLPNDAPREKGKNVVIVGGGDSAGQAALLLDKHGAHVTMVIRKKLRDRMAGALADQICFTKSIAVLENSKVIKYVGAQGDEKRLAQVDIADTGKKVLRATVNATSVYVLIGGSPNTEWLDRIGFTQKKIDKDKGGYIKTDVYLDAKKLERNPLSFETSLPGVFAAGDTRIGSLRRVGQAVGQGAAAVASMDSYLKKNAVKVLADQASPAWWHYRNMAYLWLGPTAEH</sequence>
<dbReference type="Proteomes" id="UP000053923">
    <property type="component" value="Unassembled WGS sequence"/>
</dbReference>
<reference evidence="6" key="1">
    <citation type="submission" date="2015-10" db="EMBL/GenBank/DDBJ databases">
        <authorList>
            <person name="Ju K.-S."/>
            <person name="Doroghazi J.R."/>
            <person name="Metcalf W.W."/>
        </authorList>
    </citation>
    <scope>NUCLEOTIDE SEQUENCE [LARGE SCALE GENOMIC DNA]</scope>
    <source>
        <strain evidence="6">NRRL 3151</strain>
    </source>
</reference>
<feature type="domain" description="FAD/NAD(P)-binding" evidence="4">
    <location>
        <begin position="200"/>
        <end position="533"/>
    </location>
</feature>
<dbReference type="Gene3D" id="3.50.50.60">
    <property type="entry name" value="FAD/NAD(P)-binding domain"/>
    <property type="match status" value="2"/>
</dbReference>
<dbReference type="OrthoDB" id="4250872at2"/>
<dbReference type="PRINTS" id="PR00469">
    <property type="entry name" value="PNDRDTASEII"/>
</dbReference>
<keyword evidence="6" id="KW-1185">Reference proteome</keyword>
<evidence type="ECO:0000256" key="2">
    <source>
        <dbReference type="ARBA" id="ARBA00023002"/>
    </source>
</evidence>
<dbReference type="Pfam" id="PF07992">
    <property type="entry name" value="Pyr_redox_2"/>
    <property type="match status" value="1"/>
</dbReference>
<evidence type="ECO:0000256" key="3">
    <source>
        <dbReference type="ARBA" id="ARBA00048132"/>
    </source>
</evidence>
<name>A0A0X3VDK4_9ACTN</name>
<dbReference type="InterPro" id="IPR036188">
    <property type="entry name" value="FAD/NAD-bd_sf"/>
</dbReference>
<accession>A0A0X3VDK4</accession>
<dbReference type="InterPro" id="IPR050097">
    <property type="entry name" value="Ferredoxin-NADP_redctase_2"/>
</dbReference>
<dbReference type="AlphaFoldDB" id="A0A0X3VDK4"/>
<comment type="caution">
    <text evidence="5">The sequence shown here is derived from an EMBL/GenBank/DDBJ whole genome shotgun (WGS) entry which is preliminary data.</text>
</comment>
<comment type="catalytic activity">
    <reaction evidence="3">
        <text>[thioredoxin]-dithiol + NADP(+) = [thioredoxin]-disulfide + NADPH + H(+)</text>
        <dbReference type="Rhea" id="RHEA:20345"/>
        <dbReference type="Rhea" id="RHEA-COMP:10698"/>
        <dbReference type="Rhea" id="RHEA-COMP:10700"/>
        <dbReference type="ChEBI" id="CHEBI:15378"/>
        <dbReference type="ChEBI" id="CHEBI:29950"/>
        <dbReference type="ChEBI" id="CHEBI:50058"/>
        <dbReference type="ChEBI" id="CHEBI:57783"/>
        <dbReference type="ChEBI" id="CHEBI:58349"/>
        <dbReference type="EC" id="1.8.1.9"/>
    </reaction>
</comment>
<gene>
    <name evidence="5" type="ORF">ADL12_08960</name>
</gene>
<dbReference type="PRINTS" id="PR00368">
    <property type="entry name" value="FADPNR"/>
</dbReference>
<dbReference type="InterPro" id="IPR023753">
    <property type="entry name" value="FAD/NAD-binding_dom"/>
</dbReference>
<dbReference type="EMBL" id="LLZG01000047">
    <property type="protein sequence ID" value="KUL42768.1"/>
    <property type="molecule type" value="Genomic_DNA"/>
</dbReference>
<keyword evidence="1" id="KW-0285">Flavoprotein</keyword>
<proteinExistence type="predicted"/>
<dbReference type="RefSeq" id="WP_062700369.1">
    <property type="nucleotide sequence ID" value="NZ_LLZG01000047.1"/>
</dbReference>
<evidence type="ECO:0000256" key="1">
    <source>
        <dbReference type="ARBA" id="ARBA00022630"/>
    </source>
</evidence>
<keyword evidence="2" id="KW-0560">Oxidoreductase</keyword>
<dbReference type="PANTHER" id="PTHR48105">
    <property type="entry name" value="THIOREDOXIN REDUCTASE 1-RELATED-RELATED"/>
    <property type="match status" value="1"/>
</dbReference>